<organism evidence="3">
    <name type="scientific">Gongylonema pulchrum</name>
    <dbReference type="NCBI Taxonomy" id="637853"/>
    <lineage>
        <taxon>Eukaryota</taxon>
        <taxon>Metazoa</taxon>
        <taxon>Ecdysozoa</taxon>
        <taxon>Nematoda</taxon>
        <taxon>Chromadorea</taxon>
        <taxon>Rhabditida</taxon>
        <taxon>Spirurina</taxon>
        <taxon>Spiruromorpha</taxon>
        <taxon>Spiruroidea</taxon>
        <taxon>Gongylonematidae</taxon>
        <taxon>Gongylonema</taxon>
    </lineage>
</organism>
<reference evidence="3" key="1">
    <citation type="submission" date="2016-06" db="UniProtKB">
        <authorList>
            <consortium name="WormBaseParasite"/>
        </authorList>
    </citation>
    <scope>IDENTIFICATION</scope>
</reference>
<evidence type="ECO:0000313" key="2">
    <source>
        <dbReference type="Proteomes" id="UP000271098"/>
    </source>
</evidence>
<dbReference type="WBParaSite" id="GPUH_0000237001-mRNA-1">
    <property type="protein sequence ID" value="GPUH_0000237001-mRNA-1"/>
    <property type="gene ID" value="GPUH_0000237001"/>
</dbReference>
<reference evidence="1 2" key="2">
    <citation type="submission" date="2018-11" db="EMBL/GenBank/DDBJ databases">
        <authorList>
            <consortium name="Pathogen Informatics"/>
        </authorList>
    </citation>
    <scope>NUCLEOTIDE SEQUENCE [LARGE SCALE GENOMIC DNA]</scope>
</reference>
<dbReference type="Proteomes" id="UP000271098">
    <property type="component" value="Unassembled WGS sequence"/>
</dbReference>
<gene>
    <name evidence="1" type="ORF">GPUH_LOCUS2365</name>
</gene>
<protein>
    <submittedName>
        <fullName evidence="3">Alpha/beta hydrolase</fullName>
    </submittedName>
</protein>
<name>A0A183D0X4_9BILA</name>
<dbReference type="AlphaFoldDB" id="A0A183D0X4"/>
<proteinExistence type="predicted"/>
<dbReference type="OrthoDB" id="5873929at2759"/>
<accession>A0A183D0X4</accession>
<evidence type="ECO:0000313" key="1">
    <source>
        <dbReference type="EMBL" id="VDK33660.1"/>
    </source>
</evidence>
<evidence type="ECO:0000313" key="3">
    <source>
        <dbReference type="WBParaSite" id="GPUH_0000237001-mRNA-1"/>
    </source>
</evidence>
<keyword evidence="2" id="KW-1185">Reference proteome</keyword>
<sequence length="75" mass="8831">MNDVIVSMNHGAVLHSRLPNATEPFYLDKATHQGIYCERKMWDRVQQFLFQEFNVIAKWNDTAVCTSRSFVDFDF</sequence>
<dbReference type="EMBL" id="UYRT01003489">
    <property type="protein sequence ID" value="VDK33660.1"/>
    <property type="molecule type" value="Genomic_DNA"/>
</dbReference>